<evidence type="ECO:0000313" key="1">
    <source>
        <dbReference type="EMBL" id="GFH84788.1"/>
    </source>
</evidence>
<evidence type="ECO:0000313" key="2">
    <source>
        <dbReference type="Proteomes" id="UP000491181"/>
    </source>
</evidence>
<sequence>MKTKLNIFVKIKASFRLIEAVRQANKEHASTGNRYYVMPTSGTSGNLVIMDRVNFRKLKQKHYISHKATQMNLETECFYCTPYRNGMGELSQMAKSLKRESYYSWVAAVRQLRKAEKSKQKAKKQ</sequence>
<organism evidence="1 2">
    <name type="scientific">Bacteroides acidifaciens</name>
    <dbReference type="NCBI Taxonomy" id="85831"/>
    <lineage>
        <taxon>Bacteria</taxon>
        <taxon>Pseudomonadati</taxon>
        <taxon>Bacteroidota</taxon>
        <taxon>Bacteroidia</taxon>
        <taxon>Bacteroidales</taxon>
        <taxon>Bacteroidaceae</taxon>
        <taxon>Bacteroides</taxon>
    </lineage>
</organism>
<protein>
    <submittedName>
        <fullName evidence="1">Uncharacterized protein</fullName>
    </submittedName>
</protein>
<dbReference type="RefSeq" id="WP_228767144.1">
    <property type="nucleotide sequence ID" value="NZ_BLLS01000002.1"/>
</dbReference>
<gene>
    <name evidence="1" type="ORF">IMSAGC001_00183</name>
</gene>
<reference evidence="1 2" key="1">
    <citation type="journal article" date="2020" name="Microbiome">
        <title>Single-cell genomics of uncultured bacteria reveals dietary fiber responders in the mouse gut microbiota.</title>
        <authorList>
            <person name="Chijiiwa R."/>
            <person name="Hosokawa M."/>
            <person name="Kogawa M."/>
            <person name="Nishikawa Y."/>
            <person name="Ide K."/>
            <person name="Sakanashi C."/>
            <person name="Takahashi K."/>
            <person name="Takeyama H."/>
        </authorList>
    </citation>
    <scope>NUCLEOTIDE SEQUENCE [LARGE SCALE GENOMIC DNA]</scope>
    <source>
        <strain evidence="1">IMSAGC_001</strain>
    </source>
</reference>
<comment type="caution">
    <text evidence="1">The sequence shown here is derived from an EMBL/GenBank/DDBJ whole genome shotgun (WGS) entry which is preliminary data.</text>
</comment>
<dbReference type="Proteomes" id="UP000491181">
    <property type="component" value="Unassembled WGS sequence"/>
</dbReference>
<dbReference type="AlphaFoldDB" id="A0A7I9ZXE6"/>
<proteinExistence type="predicted"/>
<accession>A0A7I9ZXE6</accession>
<name>A0A7I9ZXE6_9BACE</name>
<dbReference type="EMBL" id="BLLS01000002">
    <property type="protein sequence ID" value="GFH84788.1"/>
    <property type="molecule type" value="Genomic_DNA"/>
</dbReference>